<name>A0A6J5PHZ7_9CAUD</name>
<sequence>MAPKKPAIKIPKPPKGLVDLIAKIVKNDASKTTRAGRDLTRITSRSIGMGKSAFPKVAPKPIPKPTRPIVPKAPKPKGVGRIAAVAPERPPRSPSLKGRTLPKTAAEIREAERQGRRSIKIASGTDPKPSKSLSKPKTDAKPVDVKGSIVAVPPKASMRPPKPPKGSYEADKDKVLAKADREIFGRGQKRPKPTDGLTYAEREAARKAKEAARVAALRTGPSVQAGELRKAIDAAKSPKQKKVAQQNLIDFLLKKK</sequence>
<feature type="region of interest" description="Disordered" evidence="1">
    <location>
        <begin position="31"/>
        <end position="174"/>
    </location>
</feature>
<reference evidence="2" key="1">
    <citation type="submission" date="2020-05" db="EMBL/GenBank/DDBJ databases">
        <authorList>
            <person name="Chiriac C."/>
            <person name="Salcher M."/>
            <person name="Ghai R."/>
            <person name="Kavagutti S V."/>
        </authorList>
    </citation>
    <scope>NUCLEOTIDE SEQUENCE</scope>
</reference>
<protein>
    <submittedName>
        <fullName evidence="2">Uncharacterized protein</fullName>
    </submittedName>
</protein>
<gene>
    <name evidence="2" type="ORF">UFOVP923_2</name>
</gene>
<evidence type="ECO:0000256" key="1">
    <source>
        <dbReference type="SAM" id="MobiDB-lite"/>
    </source>
</evidence>
<feature type="compositionally biased region" description="Pro residues" evidence="1">
    <location>
        <begin position="58"/>
        <end position="73"/>
    </location>
</feature>
<feature type="compositionally biased region" description="Basic and acidic residues" evidence="1">
    <location>
        <begin position="31"/>
        <end position="40"/>
    </location>
</feature>
<proteinExistence type="predicted"/>
<feature type="compositionally biased region" description="Basic and acidic residues" evidence="1">
    <location>
        <begin position="106"/>
        <end position="115"/>
    </location>
</feature>
<dbReference type="EMBL" id="LR796877">
    <property type="protein sequence ID" value="CAB4171520.1"/>
    <property type="molecule type" value="Genomic_DNA"/>
</dbReference>
<organism evidence="2">
    <name type="scientific">uncultured Caudovirales phage</name>
    <dbReference type="NCBI Taxonomy" id="2100421"/>
    <lineage>
        <taxon>Viruses</taxon>
        <taxon>Duplodnaviria</taxon>
        <taxon>Heunggongvirae</taxon>
        <taxon>Uroviricota</taxon>
        <taxon>Caudoviricetes</taxon>
        <taxon>Peduoviridae</taxon>
        <taxon>Maltschvirus</taxon>
        <taxon>Maltschvirus maltsch</taxon>
    </lineage>
</organism>
<accession>A0A6J5PHZ7</accession>
<evidence type="ECO:0000313" key="2">
    <source>
        <dbReference type="EMBL" id="CAB4171520.1"/>
    </source>
</evidence>